<comment type="caution">
    <text evidence="1">The sequence shown here is derived from an EMBL/GenBank/DDBJ whole genome shotgun (WGS) entry which is preliminary data.</text>
</comment>
<dbReference type="EMBL" id="CM042015">
    <property type="protein sequence ID" value="KAI3709088.1"/>
    <property type="molecule type" value="Genomic_DNA"/>
</dbReference>
<feature type="non-terminal residue" evidence="1">
    <location>
        <position position="66"/>
    </location>
</feature>
<organism evidence="1 2">
    <name type="scientific">Cichorium intybus</name>
    <name type="common">Chicory</name>
    <dbReference type="NCBI Taxonomy" id="13427"/>
    <lineage>
        <taxon>Eukaryota</taxon>
        <taxon>Viridiplantae</taxon>
        <taxon>Streptophyta</taxon>
        <taxon>Embryophyta</taxon>
        <taxon>Tracheophyta</taxon>
        <taxon>Spermatophyta</taxon>
        <taxon>Magnoliopsida</taxon>
        <taxon>eudicotyledons</taxon>
        <taxon>Gunneridae</taxon>
        <taxon>Pentapetalae</taxon>
        <taxon>asterids</taxon>
        <taxon>campanulids</taxon>
        <taxon>Asterales</taxon>
        <taxon>Asteraceae</taxon>
        <taxon>Cichorioideae</taxon>
        <taxon>Cichorieae</taxon>
        <taxon>Cichoriinae</taxon>
        <taxon>Cichorium</taxon>
    </lineage>
</organism>
<sequence>ASGSSSFAKRLPHHSFTIPQTPQFFQQENPNSRTSPRFPTDSFVFLLHSLIHPSLFALHCCLLFNL</sequence>
<accession>A0ACB9AHB9</accession>
<protein>
    <submittedName>
        <fullName evidence="1">Uncharacterized protein</fullName>
    </submittedName>
</protein>
<evidence type="ECO:0000313" key="1">
    <source>
        <dbReference type="EMBL" id="KAI3709088.1"/>
    </source>
</evidence>
<gene>
    <name evidence="1" type="ORF">L2E82_38840</name>
</gene>
<proteinExistence type="predicted"/>
<feature type="non-terminal residue" evidence="1">
    <location>
        <position position="1"/>
    </location>
</feature>
<name>A0ACB9AHB9_CICIN</name>
<reference evidence="1 2" key="2">
    <citation type="journal article" date="2022" name="Mol. Ecol. Resour.">
        <title>The genomes of chicory, endive, great burdock and yacon provide insights into Asteraceae paleo-polyploidization history and plant inulin production.</title>
        <authorList>
            <person name="Fan W."/>
            <person name="Wang S."/>
            <person name="Wang H."/>
            <person name="Wang A."/>
            <person name="Jiang F."/>
            <person name="Liu H."/>
            <person name="Zhao H."/>
            <person name="Xu D."/>
            <person name="Zhang Y."/>
        </authorList>
    </citation>
    <scope>NUCLEOTIDE SEQUENCE [LARGE SCALE GENOMIC DNA]</scope>
    <source>
        <strain evidence="2">cv. Punajuju</strain>
        <tissue evidence="1">Leaves</tissue>
    </source>
</reference>
<dbReference type="Proteomes" id="UP001055811">
    <property type="component" value="Linkage Group LG07"/>
</dbReference>
<keyword evidence="2" id="KW-1185">Reference proteome</keyword>
<reference evidence="2" key="1">
    <citation type="journal article" date="2022" name="Mol. Ecol. Resour.">
        <title>The genomes of chicory, endive, great burdock and yacon provide insights into Asteraceae palaeo-polyploidization history and plant inulin production.</title>
        <authorList>
            <person name="Fan W."/>
            <person name="Wang S."/>
            <person name="Wang H."/>
            <person name="Wang A."/>
            <person name="Jiang F."/>
            <person name="Liu H."/>
            <person name="Zhao H."/>
            <person name="Xu D."/>
            <person name="Zhang Y."/>
        </authorList>
    </citation>
    <scope>NUCLEOTIDE SEQUENCE [LARGE SCALE GENOMIC DNA]</scope>
    <source>
        <strain evidence="2">cv. Punajuju</strain>
    </source>
</reference>
<evidence type="ECO:0000313" key="2">
    <source>
        <dbReference type="Proteomes" id="UP001055811"/>
    </source>
</evidence>